<name>A0A074YZC5_OPIVI</name>
<dbReference type="EMBL" id="KL597104">
    <property type="protein sequence ID" value="KER20023.1"/>
    <property type="molecule type" value="Genomic_DNA"/>
</dbReference>
<organism evidence="2 3">
    <name type="scientific">Opisthorchis viverrini</name>
    <name type="common">Southeast Asian liver fluke</name>
    <dbReference type="NCBI Taxonomy" id="6198"/>
    <lineage>
        <taxon>Eukaryota</taxon>
        <taxon>Metazoa</taxon>
        <taxon>Spiralia</taxon>
        <taxon>Lophotrochozoa</taxon>
        <taxon>Platyhelminthes</taxon>
        <taxon>Trematoda</taxon>
        <taxon>Digenea</taxon>
        <taxon>Opisthorchiida</taxon>
        <taxon>Opisthorchiata</taxon>
        <taxon>Opisthorchiidae</taxon>
        <taxon>Opisthorchis</taxon>
    </lineage>
</organism>
<keyword evidence="3" id="KW-1185">Reference proteome</keyword>
<feature type="compositionally biased region" description="Polar residues" evidence="1">
    <location>
        <begin position="38"/>
        <end position="47"/>
    </location>
</feature>
<feature type="region of interest" description="Disordered" evidence="1">
    <location>
        <begin position="38"/>
        <end position="60"/>
    </location>
</feature>
<evidence type="ECO:0000256" key="1">
    <source>
        <dbReference type="SAM" id="MobiDB-lite"/>
    </source>
</evidence>
<dbReference type="Proteomes" id="UP000054324">
    <property type="component" value="Unassembled WGS sequence"/>
</dbReference>
<protein>
    <submittedName>
        <fullName evidence="2">Uncharacterized protein</fullName>
    </submittedName>
</protein>
<evidence type="ECO:0000313" key="3">
    <source>
        <dbReference type="Proteomes" id="UP000054324"/>
    </source>
</evidence>
<accession>A0A074YZC5</accession>
<dbReference type="CTD" id="20325509"/>
<dbReference type="GeneID" id="20325509"/>
<sequence length="60" mass="6481">MQGDSERRSERSGVVALALKDEEHSESVVTCPWKEVSGSATTSSSWKRGTLKAGRCKGNL</sequence>
<dbReference type="RefSeq" id="XP_009176238.1">
    <property type="nucleotide sequence ID" value="XM_009177974.1"/>
</dbReference>
<gene>
    <name evidence="2" type="ORF">T265_11341</name>
</gene>
<reference evidence="2 3" key="1">
    <citation type="submission" date="2013-11" db="EMBL/GenBank/DDBJ databases">
        <title>Opisthorchis viverrini - life in the bile duct.</title>
        <authorList>
            <person name="Young N.D."/>
            <person name="Nagarajan N."/>
            <person name="Lin S.J."/>
            <person name="Korhonen P.K."/>
            <person name="Jex A.R."/>
            <person name="Hall R.S."/>
            <person name="Safavi-Hemami H."/>
            <person name="Kaewkong W."/>
            <person name="Bertrand D."/>
            <person name="Gao S."/>
            <person name="Seet Q."/>
            <person name="Wongkham S."/>
            <person name="Teh B.T."/>
            <person name="Wongkham C."/>
            <person name="Intapan P.M."/>
            <person name="Maleewong W."/>
            <person name="Yang X."/>
            <person name="Hu M."/>
            <person name="Wang Z."/>
            <person name="Hofmann A."/>
            <person name="Sternberg P.W."/>
            <person name="Tan P."/>
            <person name="Wang J."/>
            <person name="Gasser R.B."/>
        </authorList>
    </citation>
    <scope>NUCLEOTIDE SEQUENCE [LARGE SCALE GENOMIC DNA]</scope>
</reference>
<proteinExistence type="predicted"/>
<dbReference type="KEGG" id="ovi:T265_11341"/>
<dbReference type="AlphaFoldDB" id="A0A074YZC5"/>
<evidence type="ECO:0000313" key="2">
    <source>
        <dbReference type="EMBL" id="KER20023.1"/>
    </source>
</evidence>